<dbReference type="InterPro" id="IPR037185">
    <property type="entry name" value="EmrE-like"/>
</dbReference>
<feature type="transmembrane region" description="Helical" evidence="8">
    <location>
        <begin position="32"/>
        <end position="51"/>
    </location>
</feature>
<evidence type="ECO:0000256" key="7">
    <source>
        <dbReference type="RuleBase" id="RU003942"/>
    </source>
</evidence>
<evidence type="ECO:0000256" key="6">
    <source>
        <dbReference type="ARBA" id="ARBA00023136"/>
    </source>
</evidence>
<dbReference type="STRING" id="1461582.BN1048_01448"/>
<accession>A0A078M610</accession>
<dbReference type="eggNOG" id="COG2076">
    <property type="taxonomic scope" value="Bacteria"/>
</dbReference>
<evidence type="ECO:0000256" key="4">
    <source>
        <dbReference type="ARBA" id="ARBA00022692"/>
    </source>
</evidence>
<evidence type="ECO:0000256" key="1">
    <source>
        <dbReference type="ARBA" id="ARBA00004651"/>
    </source>
</evidence>
<keyword evidence="3" id="KW-1003">Cell membrane</keyword>
<dbReference type="PANTHER" id="PTHR30561:SF1">
    <property type="entry name" value="MULTIDRUG TRANSPORTER EMRE"/>
    <property type="match status" value="1"/>
</dbReference>
<gene>
    <name evidence="9" type="primary">ebrB_2</name>
    <name evidence="9" type="ORF">BN1048_01448</name>
</gene>
<keyword evidence="10" id="KW-1185">Reference proteome</keyword>
<dbReference type="RefSeq" id="WP_035809817.1">
    <property type="nucleotide sequence ID" value="NZ_CCSE01000001.1"/>
</dbReference>
<dbReference type="Proteomes" id="UP000044136">
    <property type="component" value="Unassembled WGS sequence"/>
</dbReference>
<evidence type="ECO:0000256" key="8">
    <source>
        <dbReference type="SAM" id="Phobius"/>
    </source>
</evidence>
<dbReference type="PANTHER" id="PTHR30561">
    <property type="entry name" value="SMR FAMILY PROTON-DEPENDENT DRUG EFFLUX TRANSPORTER SUGE"/>
    <property type="match status" value="1"/>
</dbReference>
<evidence type="ECO:0000256" key="2">
    <source>
        <dbReference type="ARBA" id="ARBA00022448"/>
    </source>
</evidence>
<dbReference type="Pfam" id="PF00893">
    <property type="entry name" value="Multi_Drug_Res"/>
    <property type="match status" value="1"/>
</dbReference>
<feature type="transmembrane region" description="Helical" evidence="8">
    <location>
        <begin position="84"/>
        <end position="100"/>
    </location>
</feature>
<comment type="similarity">
    <text evidence="7">Belongs to the drug/metabolite transporter (DMT) superfamily. Small multidrug resistance (SMR) (TC 2.A.7.1) family.</text>
</comment>
<dbReference type="EMBL" id="CCSE01000001">
    <property type="protein sequence ID" value="CEA01659.1"/>
    <property type="molecule type" value="Genomic_DNA"/>
</dbReference>
<dbReference type="InterPro" id="IPR045324">
    <property type="entry name" value="Small_multidrug_res"/>
</dbReference>
<keyword evidence="4 7" id="KW-0812">Transmembrane</keyword>
<evidence type="ECO:0000256" key="5">
    <source>
        <dbReference type="ARBA" id="ARBA00022989"/>
    </source>
</evidence>
<feature type="transmembrane region" description="Helical" evidence="8">
    <location>
        <begin position="58"/>
        <end position="78"/>
    </location>
</feature>
<dbReference type="SUPFAM" id="SSF103481">
    <property type="entry name" value="Multidrug resistance efflux transporter EmrE"/>
    <property type="match status" value="1"/>
</dbReference>
<dbReference type="OrthoDB" id="21828at2"/>
<protein>
    <submittedName>
        <fullName evidence="9">Multidrug resistance protein EbrB</fullName>
    </submittedName>
</protein>
<dbReference type="HOGENOM" id="CLU_133067_0_2_9"/>
<dbReference type="GO" id="GO:0005886">
    <property type="term" value="C:plasma membrane"/>
    <property type="evidence" value="ECO:0007669"/>
    <property type="project" value="UniProtKB-SubCell"/>
</dbReference>
<dbReference type="InterPro" id="IPR000390">
    <property type="entry name" value="Small_drug/metabolite_transptr"/>
</dbReference>
<dbReference type="Gene3D" id="1.10.3730.20">
    <property type="match status" value="1"/>
</dbReference>
<keyword evidence="5 8" id="KW-1133">Transmembrane helix</keyword>
<dbReference type="AlphaFoldDB" id="A0A078M610"/>
<evidence type="ECO:0000313" key="10">
    <source>
        <dbReference type="Proteomes" id="UP000044136"/>
    </source>
</evidence>
<keyword evidence="2" id="KW-0813">Transport</keyword>
<keyword evidence="6 8" id="KW-0472">Membrane</keyword>
<name>A0A078M610_9STAP</name>
<organism evidence="9 10">
    <name type="scientific">Jeotgalicoccus saudimassiliensis</name>
    <dbReference type="NCBI Taxonomy" id="1461582"/>
    <lineage>
        <taxon>Bacteria</taxon>
        <taxon>Bacillati</taxon>
        <taxon>Bacillota</taxon>
        <taxon>Bacilli</taxon>
        <taxon>Bacillales</taxon>
        <taxon>Staphylococcaceae</taxon>
        <taxon>Jeotgalicoccus</taxon>
    </lineage>
</organism>
<sequence length="102" mass="10852">MGLVYLAGAIISEVFGSSMMKLTAVNNSKKAIIGIVAGYMFAFYMLSLALITLPLSFAYAAWSGVGTMLTAIIGFAVFKEEIRPTTVAGIILLIIGLILMRV</sequence>
<comment type="subcellular location">
    <subcellularLocation>
        <location evidence="1 7">Cell membrane</location>
        <topology evidence="1 7">Multi-pass membrane protein</topology>
    </subcellularLocation>
</comment>
<evidence type="ECO:0000256" key="3">
    <source>
        <dbReference type="ARBA" id="ARBA00022475"/>
    </source>
</evidence>
<reference evidence="9 10" key="1">
    <citation type="submission" date="2014-07" db="EMBL/GenBank/DDBJ databases">
        <authorList>
            <person name="Urmite Genomes Urmite Genomes"/>
        </authorList>
    </citation>
    <scope>NUCLEOTIDE SEQUENCE [LARGE SCALE GENOMIC DNA]</scope>
    <source>
        <strain evidence="9 10">13MG44_air</strain>
    </source>
</reference>
<evidence type="ECO:0000313" key="9">
    <source>
        <dbReference type="EMBL" id="CEA01659.1"/>
    </source>
</evidence>
<dbReference type="GO" id="GO:0022857">
    <property type="term" value="F:transmembrane transporter activity"/>
    <property type="evidence" value="ECO:0007669"/>
    <property type="project" value="InterPro"/>
</dbReference>
<proteinExistence type="inferred from homology"/>